<evidence type="ECO:0000256" key="6">
    <source>
        <dbReference type="SAM" id="Phobius"/>
    </source>
</evidence>
<keyword evidence="5 6" id="KW-0472">Membrane</keyword>
<dbReference type="Proteomes" id="UP001595530">
    <property type="component" value="Unassembled WGS sequence"/>
</dbReference>
<dbReference type="InterPro" id="IPR010432">
    <property type="entry name" value="RDD"/>
</dbReference>
<dbReference type="RefSeq" id="WP_390325351.1">
    <property type="nucleotide sequence ID" value="NZ_JBHRTP010000078.1"/>
</dbReference>
<protein>
    <submittedName>
        <fullName evidence="8">RDD family protein</fullName>
    </submittedName>
</protein>
<feature type="transmembrane region" description="Helical" evidence="6">
    <location>
        <begin position="96"/>
        <end position="115"/>
    </location>
</feature>
<keyword evidence="3 6" id="KW-0812">Transmembrane</keyword>
<evidence type="ECO:0000313" key="9">
    <source>
        <dbReference type="Proteomes" id="UP001595530"/>
    </source>
</evidence>
<feature type="transmembrane region" description="Helical" evidence="6">
    <location>
        <begin position="12"/>
        <end position="33"/>
    </location>
</feature>
<keyword evidence="9" id="KW-1185">Reference proteome</keyword>
<feature type="domain" description="RDD" evidence="7">
    <location>
        <begin position="7"/>
        <end position="153"/>
    </location>
</feature>
<proteinExistence type="predicted"/>
<sequence>MNPTEIPKVSRRLICMVYEALLLFGVVFIAGWLFDTLTQSRHALKLRNARQFWLFLVLGAYFIYFWCRSGQTLAMKTWRLKLVAPGLPRLPLRMAVVRYLLIWMWFLPAMVLDYALDLKGWPSMALIAAGLMLWAMTALFDKERQFLHDRLAGTRLIHVTAVPAQASRTS</sequence>
<accession>A0ABV7F9T6</accession>
<keyword evidence="4 6" id="KW-1133">Transmembrane helix</keyword>
<feature type="transmembrane region" description="Helical" evidence="6">
    <location>
        <begin position="121"/>
        <end position="140"/>
    </location>
</feature>
<gene>
    <name evidence="8" type="ORF">ACFOFO_20790</name>
</gene>
<comment type="subcellular location">
    <subcellularLocation>
        <location evidence="1">Cell membrane</location>
        <topology evidence="1">Multi-pass membrane protein</topology>
    </subcellularLocation>
</comment>
<dbReference type="PANTHER" id="PTHR36115">
    <property type="entry name" value="PROLINE-RICH ANTIGEN HOMOLOG-RELATED"/>
    <property type="match status" value="1"/>
</dbReference>
<evidence type="ECO:0000256" key="2">
    <source>
        <dbReference type="ARBA" id="ARBA00022475"/>
    </source>
</evidence>
<dbReference type="InterPro" id="IPR051791">
    <property type="entry name" value="Pra-immunoreactive"/>
</dbReference>
<evidence type="ECO:0000256" key="5">
    <source>
        <dbReference type="ARBA" id="ARBA00023136"/>
    </source>
</evidence>
<name>A0ABV7F9T6_9BURK</name>
<dbReference type="PANTHER" id="PTHR36115:SF10">
    <property type="entry name" value="RDD DOMAIN-CONTAINING PROTEIN"/>
    <property type="match status" value="1"/>
</dbReference>
<dbReference type="Pfam" id="PF06271">
    <property type="entry name" value="RDD"/>
    <property type="match status" value="1"/>
</dbReference>
<reference evidence="9" key="1">
    <citation type="journal article" date="2019" name="Int. J. Syst. Evol. Microbiol.">
        <title>The Global Catalogue of Microorganisms (GCM) 10K type strain sequencing project: providing services to taxonomists for standard genome sequencing and annotation.</title>
        <authorList>
            <consortium name="The Broad Institute Genomics Platform"/>
            <consortium name="The Broad Institute Genome Sequencing Center for Infectious Disease"/>
            <person name="Wu L."/>
            <person name="Ma J."/>
        </authorList>
    </citation>
    <scope>NUCLEOTIDE SEQUENCE [LARGE SCALE GENOMIC DNA]</scope>
    <source>
        <strain evidence="9">KCTC 42986</strain>
    </source>
</reference>
<feature type="transmembrane region" description="Helical" evidence="6">
    <location>
        <begin position="53"/>
        <end position="75"/>
    </location>
</feature>
<dbReference type="EMBL" id="JBHRTP010000078">
    <property type="protein sequence ID" value="MFC3110370.1"/>
    <property type="molecule type" value="Genomic_DNA"/>
</dbReference>
<evidence type="ECO:0000256" key="3">
    <source>
        <dbReference type="ARBA" id="ARBA00022692"/>
    </source>
</evidence>
<evidence type="ECO:0000259" key="7">
    <source>
        <dbReference type="Pfam" id="PF06271"/>
    </source>
</evidence>
<evidence type="ECO:0000313" key="8">
    <source>
        <dbReference type="EMBL" id="MFC3110370.1"/>
    </source>
</evidence>
<keyword evidence="2" id="KW-1003">Cell membrane</keyword>
<evidence type="ECO:0000256" key="4">
    <source>
        <dbReference type="ARBA" id="ARBA00022989"/>
    </source>
</evidence>
<evidence type="ECO:0000256" key="1">
    <source>
        <dbReference type="ARBA" id="ARBA00004651"/>
    </source>
</evidence>
<organism evidence="8 9">
    <name type="scientific">Undibacterium arcticum</name>
    <dbReference type="NCBI Taxonomy" id="1762892"/>
    <lineage>
        <taxon>Bacteria</taxon>
        <taxon>Pseudomonadati</taxon>
        <taxon>Pseudomonadota</taxon>
        <taxon>Betaproteobacteria</taxon>
        <taxon>Burkholderiales</taxon>
        <taxon>Oxalobacteraceae</taxon>
        <taxon>Undibacterium</taxon>
    </lineage>
</organism>
<comment type="caution">
    <text evidence="8">The sequence shown here is derived from an EMBL/GenBank/DDBJ whole genome shotgun (WGS) entry which is preliminary data.</text>
</comment>